<evidence type="ECO:0000313" key="2">
    <source>
        <dbReference type="Proteomes" id="UP000326565"/>
    </source>
</evidence>
<accession>A0A5N5WZ27</accession>
<gene>
    <name evidence="1" type="ORF">BDV29DRAFT_177416</name>
</gene>
<dbReference type="Proteomes" id="UP000326565">
    <property type="component" value="Unassembled WGS sequence"/>
</dbReference>
<proteinExistence type="predicted"/>
<organism evidence="1 2">
    <name type="scientific">Aspergillus leporis</name>
    <dbReference type="NCBI Taxonomy" id="41062"/>
    <lineage>
        <taxon>Eukaryota</taxon>
        <taxon>Fungi</taxon>
        <taxon>Dikarya</taxon>
        <taxon>Ascomycota</taxon>
        <taxon>Pezizomycotina</taxon>
        <taxon>Eurotiomycetes</taxon>
        <taxon>Eurotiomycetidae</taxon>
        <taxon>Eurotiales</taxon>
        <taxon>Aspergillaceae</taxon>
        <taxon>Aspergillus</taxon>
        <taxon>Aspergillus subgen. Circumdati</taxon>
    </lineage>
</organism>
<sequence length="151" mass="17097">MRWFKCESGKVETGEKNKNDIKIHHVLFSRRYFQRLVKLPKLIGTNKCTGRCPTSILLMDFPSTEEDLGVTVELCPQHCRCLSASDSEINSVGHSSRLHSDLANPRVCRSCDPNFSSNGSTGRHAVGLRRRPQLHERVPAQLSEKCKLLEH</sequence>
<reference evidence="1 2" key="1">
    <citation type="submission" date="2019-04" db="EMBL/GenBank/DDBJ databases">
        <title>Friends and foes A comparative genomics study of 23 Aspergillus species from section Flavi.</title>
        <authorList>
            <consortium name="DOE Joint Genome Institute"/>
            <person name="Kjaerbolling I."/>
            <person name="Vesth T."/>
            <person name="Frisvad J.C."/>
            <person name="Nybo J.L."/>
            <person name="Theobald S."/>
            <person name="Kildgaard S."/>
            <person name="Isbrandt T."/>
            <person name="Kuo A."/>
            <person name="Sato A."/>
            <person name="Lyhne E.K."/>
            <person name="Kogle M.E."/>
            <person name="Wiebenga A."/>
            <person name="Kun R.S."/>
            <person name="Lubbers R.J."/>
            <person name="Makela M.R."/>
            <person name="Barry K."/>
            <person name="Chovatia M."/>
            <person name="Clum A."/>
            <person name="Daum C."/>
            <person name="Haridas S."/>
            <person name="He G."/>
            <person name="LaButti K."/>
            <person name="Lipzen A."/>
            <person name="Mondo S."/>
            <person name="Riley R."/>
            <person name="Salamov A."/>
            <person name="Simmons B.A."/>
            <person name="Magnuson J.K."/>
            <person name="Henrissat B."/>
            <person name="Mortensen U.H."/>
            <person name="Larsen T.O."/>
            <person name="Devries R.P."/>
            <person name="Grigoriev I.V."/>
            <person name="Machida M."/>
            <person name="Baker S.E."/>
            <person name="Andersen M.R."/>
        </authorList>
    </citation>
    <scope>NUCLEOTIDE SEQUENCE [LARGE SCALE GENOMIC DNA]</scope>
    <source>
        <strain evidence="1 2">CBS 151.66</strain>
    </source>
</reference>
<evidence type="ECO:0000313" key="1">
    <source>
        <dbReference type="EMBL" id="KAB8072380.1"/>
    </source>
</evidence>
<dbReference type="AlphaFoldDB" id="A0A5N5WZ27"/>
<name>A0A5N5WZ27_9EURO</name>
<dbReference type="EMBL" id="ML732248">
    <property type="protein sequence ID" value="KAB8072380.1"/>
    <property type="molecule type" value="Genomic_DNA"/>
</dbReference>
<keyword evidence="2" id="KW-1185">Reference proteome</keyword>
<protein>
    <submittedName>
        <fullName evidence="1">Uncharacterized protein</fullName>
    </submittedName>
</protein>